<dbReference type="GO" id="GO:0006904">
    <property type="term" value="P:vesicle docking involved in exocytosis"/>
    <property type="evidence" value="ECO:0007669"/>
    <property type="project" value="InterPro"/>
</dbReference>
<dbReference type="GO" id="GO:0006893">
    <property type="term" value="P:Golgi to plasma membrane transport"/>
    <property type="evidence" value="ECO:0007669"/>
    <property type="project" value="TreeGrafter"/>
</dbReference>
<dbReference type="PANTHER" id="PTHR14146:SF0">
    <property type="entry name" value="EXOCYST COMPLEX COMPONENT 4"/>
    <property type="match status" value="1"/>
</dbReference>
<feature type="domain" description="Exocyst complex component Sec8 middle helical bundle" evidence="7">
    <location>
        <begin position="348"/>
        <end position="599"/>
    </location>
</feature>
<evidence type="ECO:0000256" key="4">
    <source>
        <dbReference type="RuleBase" id="RU367079"/>
    </source>
</evidence>
<dbReference type="Pfam" id="PF20652">
    <property type="entry name" value="Sec8_C"/>
    <property type="match status" value="1"/>
</dbReference>
<dbReference type="GO" id="GO:0000145">
    <property type="term" value="C:exocyst"/>
    <property type="evidence" value="ECO:0007669"/>
    <property type="project" value="UniProtKB-UniRule"/>
</dbReference>
<feature type="compositionally biased region" description="Basic and acidic residues" evidence="5">
    <location>
        <begin position="65"/>
        <end position="76"/>
    </location>
</feature>
<evidence type="ECO:0000256" key="5">
    <source>
        <dbReference type="SAM" id="MobiDB-lite"/>
    </source>
</evidence>
<protein>
    <recommendedName>
        <fullName evidence="4">Exocyst complex component Sec8</fullName>
    </recommendedName>
</protein>
<keyword evidence="2 4" id="KW-0268">Exocytosis</keyword>
<accession>A0A6H0XUN3</accession>
<evidence type="ECO:0000256" key="3">
    <source>
        <dbReference type="ARBA" id="ARBA00022927"/>
    </source>
</evidence>
<comment type="function">
    <text evidence="4">Component of the exocyst complex involved in the docking of exocytic vesicles with fusion sites on the plasma membrane.</text>
</comment>
<feature type="compositionally biased region" description="Polar residues" evidence="5">
    <location>
        <begin position="8"/>
        <end position="20"/>
    </location>
</feature>
<evidence type="ECO:0000313" key="8">
    <source>
        <dbReference type="EMBL" id="QIW98442.1"/>
    </source>
</evidence>
<proteinExistence type="inferred from homology"/>
<sequence>MTDWRPYTNGNGRANGSSAYLNRFDFQDGASSREQSDERPHRGGGYGNLGSYASSNSSRFQGSGRLERAYGTDRSGHGHSSSNSRSRSRTGYGGPASDQVEDVVRYIEQQWNFMASEECIPIKIALQLNDPSSLGLMDQYEQFQETHKQLQNALKGIVNEHHQGFNSSIGTFHKIQAAIHSSQHRVRTLKAGLMGAKGSLASAKPELRAFAQSSQNYDAMLTTLSTIETLQLIPDRLEAQISEKRFLGAVDTLQEALKMIRKPEMEEIGALGDLKVYLSNQEHSLTDILIEELHAHLYLKSPYCEERWKSRTATDVASAALIESDHNIAIFLETFDGANPMQEDPTRNPESDTFYYIHLLLEALHKMARLKDAIDAIEERLPIELFRVVERSHTEVEQRHPQILRSANIRNQSLADDGLNEENGVVLNDLLTTLFAKFEAIAEGHRVVFDVTGALVKRDSLEDGQNLNRGFRELWKLLQSEIRSLLHDHLTSDGDLSNRSRNNNNAIANIFKPHARDRNRKLFTMSETDDKSSDLAIEREDLEYILKASVPGLVSSNTLSGAQKASTDSTTSQDRSATGHKLLVTPTVFNMGILLSPSLEFLNRLKDVVPANSGVVASTLPSFLDDFLINVFYPQLDESLSELVNRCFMDLDAFQVLPSWAEHSAKPLFKGTVRFFETIENVCKMLDTLPHDQSFSQLVISQLRSYYDRCYTWSKSLLQRTQAGQPKMRLAADLATSGDVSKIVIDILMSGADDAGKAALAMKESDTLIGVTKQTPVDELDLISDIKSLGLLCALHTSMKWLAARCQTLRYVSPLAVDVNNGPQTARRWTTPAAASTPSTPYLPLDSNTALEFDGVVASFVELSVLILRTLHLDIRLHMLQSIESALRTTYALEQPYNDPDPAILKLSSDLTAYDAQLTTYVLPNQYTFLTSNLHVLASQSLITLSSSVPAMDEFGLARMLLNVTVLQQSLKNIEPGGQLSAAERFYRLGLQGCDNIVAQGKKEGFKAEDLKSLVRLVWIKERDGQGGSVEDYQNRLGLFK</sequence>
<dbReference type="AlphaFoldDB" id="A0A6H0XUN3"/>
<organism evidence="8 9">
    <name type="scientific">Peltaster fructicola</name>
    <dbReference type="NCBI Taxonomy" id="286661"/>
    <lineage>
        <taxon>Eukaryota</taxon>
        <taxon>Fungi</taxon>
        <taxon>Dikarya</taxon>
        <taxon>Ascomycota</taxon>
        <taxon>Pezizomycotina</taxon>
        <taxon>Dothideomycetes</taxon>
        <taxon>Dothideomycetes incertae sedis</taxon>
        <taxon>Peltaster</taxon>
    </lineage>
</organism>
<dbReference type="InterPro" id="IPR007191">
    <property type="entry name" value="Sec8_exocyst_N"/>
</dbReference>
<feature type="region of interest" description="Disordered" evidence="5">
    <location>
        <begin position="1"/>
        <end position="20"/>
    </location>
</feature>
<evidence type="ECO:0000259" key="6">
    <source>
        <dbReference type="Pfam" id="PF04048"/>
    </source>
</evidence>
<keyword evidence="9" id="KW-1185">Reference proteome</keyword>
<feature type="region of interest" description="Disordered" evidence="5">
    <location>
        <begin position="558"/>
        <end position="577"/>
    </location>
</feature>
<keyword evidence="1 4" id="KW-0813">Transport</keyword>
<keyword evidence="3 4" id="KW-0653">Protein transport</keyword>
<comment type="similarity">
    <text evidence="4">Belongs to the SEC8 family.</text>
</comment>
<dbReference type="Proteomes" id="UP000503462">
    <property type="component" value="Chromosome 3"/>
</dbReference>
<evidence type="ECO:0000313" key="9">
    <source>
        <dbReference type="Proteomes" id="UP000503462"/>
    </source>
</evidence>
<evidence type="ECO:0000256" key="2">
    <source>
        <dbReference type="ARBA" id="ARBA00022483"/>
    </source>
</evidence>
<dbReference type="GO" id="GO:0090522">
    <property type="term" value="P:vesicle tethering involved in exocytosis"/>
    <property type="evidence" value="ECO:0007669"/>
    <property type="project" value="UniProtKB-UniRule"/>
</dbReference>
<evidence type="ECO:0000259" key="7">
    <source>
        <dbReference type="Pfam" id="PF20652"/>
    </source>
</evidence>
<feature type="region of interest" description="Disordered" evidence="5">
    <location>
        <begin position="25"/>
        <end position="97"/>
    </location>
</feature>
<dbReference type="Pfam" id="PF04048">
    <property type="entry name" value="Sec8_N"/>
    <property type="match status" value="1"/>
</dbReference>
<dbReference type="OrthoDB" id="272977at2759"/>
<reference evidence="8 9" key="1">
    <citation type="journal article" date="2016" name="Sci. Rep.">
        <title>Peltaster fructicola genome reveals evolution from an invasive phytopathogen to an ectophytic parasite.</title>
        <authorList>
            <person name="Xu C."/>
            <person name="Chen H."/>
            <person name="Gleason M.L."/>
            <person name="Xu J.R."/>
            <person name="Liu H."/>
            <person name="Zhang R."/>
            <person name="Sun G."/>
        </authorList>
    </citation>
    <scope>NUCLEOTIDE SEQUENCE [LARGE SCALE GENOMIC DNA]</scope>
    <source>
        <strain evidence="8 9">LNHT1506</strain>
    </source>
</reference>
<dbReference type="GO" id="GO:0015031">
    <property type="term" value="P:protein transport"/>
    <property type="evidence" value="ECO:0007669"/>
    <property type="project" value="UniProtKB-KW"/>
</dbReference>
<evidence type="ECO:0000256" key="1">
    <source>
        <dbReference type="ARBA" id="ARBA00022448"/>
    </source>
</evidence>
<feature type="compositionally biased region" description="Polar residues" evidence="5">
    <location>
        <begin position="558"/>
        <end position="576"/>
    </location>
</feature>
<dbReference type="GO" id="GO:0006612">
    <property type="term" value="P:protein targeting to membrane"/>
    <property type="evidence" value="ECO:0007669"/>
    <property type="project" value="UniProtKB-UniRule"/>
</dbReference>
<feature type="domain" description="Exocyst complex component Sec8 N-terminal" evidence="6">
    <location>
        <begin position="100"/>
        <end position="239"/>
    </location>
</feature>
<dbReference type="EMBL" id="CP051141">
    <property type="protein sequence ID" value="QIW98442.1"/>
    <property type="molecule type" value="Genomic_DNA"/>
</dbReference>
<gene>
    <name evidence="8" type="ORF">AMS68_003960</name>
</gene>
<dbReference type="InterPro" id="IPR039682">
    <property type="entry name" value="Sec8/EXOC4"/>
</dbReference>
<feature type="compositionally biased region" description="Polar residues" evidence="5">
    <location>
        <begin position="51"/>
        <end position="61"/>
    </location>
</feature>
<name>A0A6H0XUN3_9PEZI</name>
<dbReference type="InterPro" id="IPR048630">
    <property type="entry name" value="Sec8_M"/>
</dbReference>
<dbReference type="PANTHER" id="PTHR14146">
    <property type="entry name" value="EXOCYST COMPLEX COMPONENT 4"/>
    <property type="match status" value="1"/>
</dbReference>